<feature type="compositionally biased region" description="Basic residues" evidence="2">
    <location>
        <begin position="498"/>
        <end position="507"/>
    </location>
</feature>
<gene>
    <name evidence="3" type="ORF">HPB52_023654</name>
</gene>
<feature type="region of interest" description="Disordered" evidence="2">
    <location>
        <begin position="682"/>
        <end position="729"/>
    </location>
</feature>
<feature type="coiled-coil region" evidence="1">
    <location>
        <begin position="558"/>
        <end position="585"/>
    </location>
</feature>
<comment type="caution">
    <text evidence="3">The sequence shown here is derived from an EMBL/GenBank/DDBJ whole genome shotgun (WGS) entry which is preliminary data.</text>
</comment>
<dbReference type="EMBL" id="JABSTV010001248">
    <property type="protein sequence ID" value="KAH7969991.1"/>
    <property type="molecule type" value="Genomic_DNA"/>
</dbReference>
<feature type="region of interest" description="Disordered" evidence="2">
    <location>
        <begin position="455"/>
        <end position="557"/>
    </location>
</feature>
<evidence type="ECO:0000256" key="2">
    <source>
        <dbReference type="SAM" id="MobiDB-lite"/>
    </source>
</evidence>
<feature type="region of interest" description="Disordered" evidence="2">
    <location>
        <begin position="283"/>
        <end position="302"/>
    </location>
</feature>
<protein>
    <submittedName>
        <fullName evidence="3">Uncharacterized protein</fullName>
    </submittedName>
</protein>
<dbReference type="AlphaFoldDB" id="A0A9D4T2W9"/>
<sequence>MCGGNDALDARAVTAALTHIVKEKALPSKDMGIRDENIEEAAVPIPEDVIEELEALREPPRKPPNSQEAYDLHYPKLELLSMLDTIVTFFEKAVKYLPRTKILETLQLTVEPYLEDSPLPDCPEGVDKSHARPTRDISHGIFGWRRVRCTTRAVPHVRLGRPRHDAETRLTRVDVQPIRSVNFSRFSRNLSLAEPKWSHRAPNVERALRRPHLCSSRRTVAALSLVSGRRGAAARRRLPAMAAQKITGHDPTAMQWAEIQVSTAEDDAPTENERLQTLIRLRQQRQARQDPKMRVSTTPPRQRTPALRLRLDATQLHGGDRLRRLACAPKTIIVLKPRTTLDIRKVFRHGDAGTAIAGHITGVSAGDLNVWPIWEQNVLVCTTQNVRVADQLIKDLDLRVGEASYPFRGHLKINGEVCRGVISVHEDETSESLKSKLYWREGEIAFVRKLGQSPVAGKFRPARKPALPPRQQPEHHQQQPQHGNGDKSPPYNSNAGARPRKGPKQPRKQPTSRTPGQMPPSIKPGDFPPLEQQQHNQVSGRAGVASHPTTPPHPTPLELEMRKEIDLLKKQNAQLAAKIKALEEGAPDTSLPESNMEDLEDTVSECSGSTSVSRPQTRTIASTLADHERRLTNIENQLQVITEQLAQIPVMIQQVTQQVTHQVTTQLKQWLLANPRITRRARSPCAPYHASKLARPGNTDSTSQSTELEAADSQPPPPLSSPQLTPLQK</sequence>
<evidence type="ECO:0000313" key="4">
    <source>
        <dbReference type="Proteomes" id="UP000821837"/>
    </source>
</evidence>
<evidence type="ECO:0000256" key="1">
    <source>
        <dbReference type="SAM" id="Coils"/>
    </source>
</evidence>
<reference evidence="3" key="2">
    <citation type="submission" date="2021-09" db="EMBL/GenBank/DDBJ databases">
        <authorList>
            <person name="Jia N."/>
            <person name="Wang J."/>
            <person name="Shi W."/>
            <person name="Du L."/>
            <person name="Sun Y."/>
            <person name="Zhan W."/>
            <person name="Jiang J."/>
            <person name="Wang Q."/>
            <person name="Zhang B."/>
            <person name="Ji P."/>
            <person name="Sakyi L.B."/>
            <person name="Cui X."/>
            <person name="Yuan T."/>
            <person name="Jiang B."/>
            <person name="Yang W."/>
            <person name="Lam T.T.-Y."/>
            <person name="Chang Q."/>
            <person name="Ding S."/>
            <person name="Wang X."/>
            <person name="Zhu J."/>
            <person name="Ruan X."/>
            <person name="Zhao L."/>
            <person name="Wei J."/>
            <person name="Que T."/>
            <person name="Du C."/>
            <person name="Cheng J."/>
            <person name="Dai P."/>
            <person name="Han X."/>
            <person name="Huang E."/>
            <person name="Gao Y."/>
            <person name="Liu J."/>
            <person name="Shao H."/>
            <person name="Ye R."/>
            <person name="Li L."/>
            <person name="Wei W."/>
            <person name="Wang X."/>
            <person name="Wang C."/>
            <person name="Huo Q."/>
            <person name="Li W."/>
            <person name="Guo W."/>
            <person name="Chen H."/>
            <person name="Chen S."/>
            <person name="Zhou L."/>
            <person name="Zhou L."/>
            <person name="Ni X."/>
            <person name="Tian J."/>
            <person name="Zhou Y."/>
            <person name="Sheng Y."/>
            <person name="Liu T."/>
            <person name="Pan Y."/>
            <person name="Xia L."/>
            <person name="Li J."/>
            <person name="Zhao F."/>
            <person name="Cao W."/>
        </authorList>
    </citation>
    <scope>NUCLEOTIDE SEQUENCE</scope>
    <source>
        <strain evidence="3">Rsan-2018</strain>
        <tissue evidence="3">Larvae</tissue>
    </source>
</reference>
<accession>A0A9D4T2W9</accession>
<proteinExistence type="predicted"/>
<keyword evidence="1" id="KW-0175">Coiled coil</keyword>
<feature type="compositionally biased region" description="Polar residues" evidence="2">
    <location>
        <begin position="698"/>
        <end position="707"/>
    </location>
</feature>
<name>A0A9D4T2W9_RHISA</name>
<organism evidence="3 4">
    <name type="scientific">Rhipicephalus sanguineus</name>
    <name type="common">Brown dog tick</name>
    <name type="synonym">Ixodes sanguineus</name>
    <dbReference type="NCBI Taxonomy" id="34632"/>
    <lineage>
        <taxon>Eukaryota</taxon>
        <taxon>Metazoa</taxon>
        <taxon>Ecdysozoa</taxon>
        <taxon>Arthropoda</taxon>
        <taxon>Chelicerata</taxon>
        <taxon>Arachnida</taxon>
        <taxon>Acari</taxon>
        <taxon>Parasitiformes</taxon>
        <taxon>Ixodida</taxon>
        <taxon>Ixodoidea</taxon>
        <taxon>Ixodidae</taxon>
        <taxon>Rhipicephalinae</taxon>
        <taxon>Rhipicephalus</taxon>
        <taxon>Rhipicephalus</taxon>
    </lineage>
</organism>
<dbReference type="Proteomes" id="UP000821837">
    <property type="component" value="Unassembled WGS sequence"/>
</dbReference>
<evidence type="ECO:0000313" key="3">
    <source>
        <dbReference type="EMBL" id="KAH7969991.1"/>
    </source>
</evidence>
<keyword evidence="4" id="KW-1185">Reference proteome</keyword>
<reference evidence="3" key="1">
    <citation type="journal article" date="2020" name="Cell">
        <title>Large-Scale Comparative Analyses of Tick Genomes Elucidate Their Genetic Diversity and Vector Capacities.</title>
        <authorList>
            <consortium name="Tick Genome and Microbiome Consortium (TIGMIC)"/>
            <person name="Jia N."/>
            <person name="Wang J."/>
            <person name="Shi W."/>
            <person name="Du L."/>
            <person name="Sun Y."/>
            <person name="Zhan W."/>
            <person name="Jiang J.F."/>
            <person name="Wang Q."/>
            <person name="Zhang B."/>
            <person name="Ji P."/>
            <person name="Bell-Sakyi L."/>
            <person name="Cui X.M."/>
            <person name="Yuan T.T."/>
            <person name="Jiang B.G."/>
            <person name="Yang W.F."/>
            <person name="Lam T.T."/>
            <person name="Chang Q.C."/>
            <person name="Ding S.J."/>
            <person name="Wang X.J."/>
            <person name="Zhu J.G."/>
            <person name="Ruan X.D."/>
            <person name="Zhao L."/>
            <person name="Wei J.T."/>
            <person name="Ye R.Z."/>
            <person name="Que T.C."/>
            <person name="Du C.H."/>
            <person name="Zhou Y.H."/>
            <person name="Cheng J.X."/>
            <person name="Dai P.F."/>
            <person name="Guo W.B."/>
            <person name="Han X.H."/>
            <person name="Huang E.J."/>
            <person name="Li L.F."/>
            <person name="Wei W."/>
            <person name="Gao Y.C."/>
            <person name="Liu J.Z."/>
            <person name="Shao H.Z."/>
            <person name="Wang X."/>
            <person name="Wang C.C."/>
            <person name="Yang T.C."/>
            <person name="Huo Q.B."/>
            <person name="Li W."/>
            <person name="Chen H.Y."/>
            <person name="Chen S.E."/>
            <person name="Zhou L.G."/>
            <person name="Ni X.B."/>
            <person name="Tian J.H."/>
            <person name="Sheng Y."/>
            <person name="Liu T."/>
            <person name="Pan Y.S."/>
            <person name="Xia L.Y."/>
            <person name="Li J."/>
            <person name="Zhao F."/>
            <person name="Cao W.C."/>
        </authorList>
    </citation>
    <scope>NUCLEOTIDE SEQUENCE</scope>
    <source>
        <strain evidence="3">Rsan-2018</strain>
    </source>
</reference>